<dbReference type="InterPro" id="IPR036641">
    <property type="entry name" value="HPT_dom_sf"/>
</dbReference>
<dbReference type="Proteomes" id="UP000290407">
    <property type="component" value="Unassembled WGS sequence"/>
</dbReference>
<keyword evidence="1" id="KW-0597">Phosphoprotein</keyword>
<evidence type="ECO:0000259" key="2">
    <source>
        <dbReference type="PROSITE" id="PS50894"/>
    </source>
</evidence>
<proteinExistence type="predicted"/>
<name>A0A4Q2UFL7_9BACT</name>
<keyword evidence="4" id="KW-1185">Reference proteome</keyword>
<dbReference type="EMBL" id="SBLB01000006">
    <property type="protein sequence ID" value="RYC67884.1"/>
    <property type="molecule type" value="Genomic_DNA"/>
</dbReference>
<feature type="modified residue" description="Phosphohistidine" evidence="1">
    <location>
        <position position="59"/>
    </location>
</feature>
<gene>
    <name evidence="3" type="ORF">EQG79_20680</name>
</gene>
<dbReference type="Pfam" id="PF01627">
    <property type="entry name" value="Hpt"/>
    <property type="match status" value="1"/>
</dbReference>
<feature type="domain" description="HPt" evidence="2">
    <location>
        <begin position="20"/>
        <end position="125"/>
    </location>
</feature>
<dbReference type="RefSeq" id="WP_129603663.1">
    <property type="nucleotide sequence ID" value="NZ_SBLB01000006.1"/>
</dbReference>
<dbReference type="Gene3D" id="1.20.120.160">
    <property type="entry name" value="HPT domain"/>
    <property type="match status" value="1"/>
</dbReference>
<evidence type="ECO:0000313" key="3">
    <source>
        <dbReference type="EMBL" id="RYC67884.1"/>
    </source>
</evidence>
<dbReference type="AlphaFoldDB" id="A0A4Q2UFL7"/>
<dbReference type="GO" id="GO:0000160">
    <property type="term" value="P:phosphorelay signal transduction system"/>
    <property type="evidence" value="ECO:0007669"/>
    <property type="project" value="InterPro"/>
</dbReference>
<protein>
    <submittedName>
        <fullName evidence="3">Hpt domain-containing protein</fullName>
    </submittedName>
</protein>
<accession>A0A4Q2UFL7</accession>
<dbReference type="PROSITE" id="PS50894">
    <property type="entry name" value="HPT"/>
    <property type="match status" value="1"/>
</dbReference>
<comment type="caution">
    <text evidence="3">The sequence shown here is derived from an EMBL/GenBank/DDBJ whole genome shotgun (WGS) entry which is preliminary data.</text>
</comment>
<sequence length="127" mass="14079">MPLTAPAIDYPRLDRLHGGSRGQIVSVLHLFLDEVMPDFDQLEAGMAQQNWVGVADVAHKIVPWVGMVGLTSLEMELRQLEQYAKSAPEPEGVISRWNHFKAGLEQALPVLRSELDRLADPTSPTIP</sequence>
<dbReference type="InterPro" id="IPR008207">
    <property type="entry name" value="Sig_transdc_His_kin_Hpt_dom"/>
</dbReference>
<evidence type="ECO:0000256" key="1">
    <source>
        <dbReference type="PROSITE-ProRule" id="PRU00110"/>
    </source>
</evidence>
<reference evidence="3 4" key="1">
    <citation type="submission" date="2019-01" db="EMBL/GenBank/DDBJ databases">
        <title>Spirosoma flava sp. nov., a propanil-degrading bacterium isolated from herbicide-contaminated soil.</title>
        <authorList>
            <person name="Zhang L."/>
            <person name="Jiang J.-D."/>
        </authorList>
    </citation>
    <scope>NUCLEOTIDE SEQUENCE [LARGE SCALE GENOMIC DNA]</scope>
    <source>
        <strain evidence="3 4">TY50</strain>
    </source>
</reference>
<dbReference type="SUPFAM" id="SSF47226">
    <property type="entry name" value="Histidine-containing phosphotransfer domain, HPT domain"/>
    <property type="match status" value="1"/>
</dbReference>
<evidence type="ECO:0000313" key="4">
    <source>
        <dbReference type="Proteomes" id="UP000290407"/>
    </source>
</evidence>
<dbReference type="GO" id="GO:0004672">
    <property type="term" value="F:protein kinase activity"/>
    <property type="evidence" value="ECO:0007669"/>
    <property type="project" value="UniProtKB-ARBA"/>
</dbReference>
<organism evidence="3 4">
    <name type="scientific">Spirosoma sordidisoli</name>
    <dbReference type="NCBI Taxonomy" id="2502893"/>
    <lineage>
        <taxon>Bacteria</taxon>
        <taxon>Pseudomonadati</taxon>
        <taxon>Bacteroidota</taxon>
        <taxon>Cytophagia</taxon>
        <taxon>Cytophagales</taxon>
        <taxon>Cytophagaceae</taxon>
        <taxon>Spirosoma</taxon>
    </lineage>
</organism>